<evidence type="ECO:0000313" key="2">
    <source>
        <dbReference type="Proteomes" id="UP001175226"/>
    </source>
</evidence>
<accession>A0AA39ISF1</accession>
<dbReference type="EMBL" id="JAUEPT010000235">
    <property type="protein sequence ID" value="KAK0429548.1"/>
    <property type="molecule type" value="Genomic_DNA"/>
</dbReference>
<reference evidence="1" key="1">
    <citation type="submission" date="2023-06" db="EMBL/GenBank/DDBJ databases">
        <authorList>
            <consortium name="Lawrence Berkeley National Laboratory"/>
            <person name="Ahrendt S."/>
            <person name="Sahu N."/>
            <person name="Indic B."/>
            <person name="Wong-Bajracharya J."/>
            <person name="Merenyi Z."/>
            <person name="Ke H.-M."/>
            <person name="Monk M."/>
            <person name="Kocsube S."/>
            <person name="Drula E."/>
            <person name="Lipzen A."/>
            <person name="Balint B."/>
            <person name="Henrissat B."/>
            <person name="Andreopoulos B."/>
            <person name="Martin F.M."/>
            <person name="Harder C.B."/>
            <person name="Rigling D."/>
            <person name="Ford K.L."/>
            <person name="Foster G.D."/>
            <person name="Pangilinan J."/>
            <person name="Papanicolaou A."/>
            <person name="Barry K."/>
            <person name="LaButti K."/>
            <person name="Viragh M."/>
            <person name="Koriabine M."/>
            <person name="Yan M."/>
            <person name="Riley R."/>
            <person name="Champramary S."/>
            <person name="Plett K.L."/>
            <person name="Tsai I.J."/>
            <person name="Slot J."/>
            <person name="Sipos G."/>
            <person name="Plett J."/>
            <person name="Nagy L.G."/>
            <person name="Grigoriev I.V."/>
        </authorList>
    </citation>
    <scope>NUCLEOTIDE SEQUENCE</scope>
    <source>
        <strain evidence="1">FPL87.14</strain>
    </source>
</reference>
<comment type="caution">
    <text evidence="1">The sequence shown here is derived from an EMBL/GenBank/DDBJ whole genome shotgun (WGS) entry which is preliminary data.</text>
</comment>
<dbReference type="Proteomes" id="UP001175226">
    <property type="component" value="Unassembled WGS sequence"/>
</dbReference>
<keyword evidence="2" id="KW-1185">Reference proteome</keyword>
<dbReference type="AlphaFoldDB" id="A0AA39ISF1"/>
<evidence type="ECO:0008006" key="3">
    <source>
        <dbReference type="Google" id="ProtNLM"/>
    </source>
</evidence>
<proteinExistence type="predicted"/>
<sequence>MALAPDSHIRKILRLDRAFTADLPRQSLIHQLTNLFASASTQAFLEDLLSRYAWISAFSHSPELTTLIRTNTAPTTFQATRLQALFSGLDAPITDIQSEIDLLQNATAALETQMFQLKSIRRDYQTALSPICHLPTEILLEIFRWTQKELPEPGSTDNSAHICGFNVFSIAEGPWYLGQRSGRDWRTEVDVPHRSVGEDDEQTVPVLKNMVALLERALERSQERRLDFFFMHEGFDEASAERSDEQLLEHEAMNQCFDLLLTHSKRLRSIELIIPPPLLSRLSLVHGRVDQIEDIYLECISVLNTPPGTIDAFEIAPNLQYFHLEDMHPEVNVLFPTDNLVSFVDGRRLPDHDTAPRYLDIIASAHNLLDFSYHHHSLIPESPGPYSAPVPNASLRVLSASLGTFLSGLVIPNLTNMTLTSGCDDDGNQSWPQTPIYCPRDSLSHLHSLLVVSQCSLTELCFVDATMDDNLLPILQLCPRLVILDFAWNLWGTSLSSQYVVHTGGRRVPIYVASVFEGFKVPLQGSALEIDHFSCQGRLRGYGFYKTHSSGWHTNA</sequence>
<gene>
    <name evidence="1" type="ORF">EV421DRAFT_1745394</name>
</gene>
<protein>
    <recommendedName>
        <fullName evidence="3">F-box domain-containing protein</fullName>
    </recommendedName>
</protein>
<name>A0AA39ISF1_9AGAR</name>
<evidence type="ECO:0000313" key="1">
    <source>
        <dbReference type="EMBL" id="KAK0429548.1"/>
    </source>
</evidence>
<organism evidence="1 2">
    <name type="scientific">Armillaria borealis</name>
    <dbReference type="NCBI Taxonomy" id="47425"/>
    <lineage>
        <taxon>Eukaryota</taxon>
        <taxon>Fungi</taxon>
        <taxon>Dikarya</taxon>
        <taxon>Basidiomycota</taxon>
        <taxon>Agaricomycotina</taxon>
        <taxon>Agaricomycetes</taxon>
        <taxon>Agaricomycetidae</taxon>
        <taxon>Agaricales</taxon>
        <taxon>Marasmiineae</taxon>
        <taxon>Physalacriaceae</taxon>
        <taxon>Armillaria</taxon>
    </lineage>
</organism>